<keyword evidence="3" id="KW-1185">Reference proteome</keyword>
<protein>
    <recommendedName>
        <fullName evidence="1">Endonuclease/exonuclease/phosphatase domain-containing protein</fullName>
    </recommendedName>
</protein>
<gene>
    <name evidence="2" type="ORF">ES288_D07G190900v1</name>
</gene>
<dbReference type="GO" id="GO:0003824">
    <property type="term" value="F:catalytic activity"/>
    <property type="evidence" value="ECO:0007669"/>
    <property type="project" value="InterPro"/>
</dbReference>
<organism evidence="2 3">
    <name type="scientific">Gossypium darwinii</name>
    <name type="common">Darwin's cotton</name>
    <name type="synonym">Gossypium barbadense var. darwinii</name>
    <dbReference type="NCBI Taxonomy" id="34276"/>
    <lineage>
        <taxon>Eukaryota</taxon>
        <taxon>Viridiplantae</taxon>
        <taxon>Streptophyta</taxon>
        <taxon>Embryophyta</taxon>
        <taxon>Tracheophyta</taxon>
        <taxon>Spermatophyta</taxon>
        <taxon>Magnoliopsida</taxon>
        <taxon>eudicotyledons</taxon>
        <taxon>Gunneridae</taxon>
        <taxon>Pentapetalae</taxon>
        <taxon>rosids</taxon>
        <taxon>malvids</taxon>
        <taxon>Malvales</taxon>
        <taxon>Malvaceae</taxon>
        <taxon>Malvoideae</taxon>
        <taxon>Gossypium</taxon>
    </lineage>
</organism>
<dbReference type="EMBL" id="CM017707">
    <property type="protein sequence ID" value="TYG61962.1"/>
    <property type="molecule type" value="Genomic_DNA"/>
</dbReference>
<dbReference type="Gene3D" id="3.60.10.10">
    <property type="entry name" value="Endonuclease/exonuclease/phosphatase"/>
    <property type="match status" value="1"/>
</dbReference>
<dbReference type="Pfam" id="PF03372">
    <property type="entry name" value="Exo_endo_phos"/>
    <property type="match status" value="1"/>
</dbReference>
<evidence type="ECO:0000313" key="2">
    <source>
        <dbReference type="EMBL" id="TYG61962.1"/>
    </source>
</evidence>
<evidence type="ECO:0000259" key="1">
    <source>
        <dbReference type="Pfam" id="PF03372"/>
    </source>
</evidence>
<feature type="non-terminal residue" evidence="2">
    <location>
        <position position="1"/>
    </location>
</feature>
<dbReference type="PANTHER" id="PTHR35218:SF9">
    <property type="entry name" value="ENDONUCLEASE_EXONUCLEASE_PHOSPHATASE DOMAIN-CONTAINING PROTEIN"/>
    <property type="match status" value="1"/>
</dbReference>
<dbReference type="PANTHER" id="PTHR35218">
    <property type="entry name" value="RNASE H DOMAIN-CONTAINING PROTEIN"/>
    <property type="match status" value="1"/>
</dbReference>
<proteinExistence type="predicted"/>
<reference evidence="2 3" key="1">
    <citation type="submission" date="2019-06" db="EMBL/GenBank/DDBJ databases">
        <title>WGS assembly of Gossypium darwinii.</title>
        <authorList>
            <person name="Chen Z.J."/>
            <person name="Sreedasyam A."/>
            <person name="Ando A."/>
            <person name="Song Q."/>
            <person name="De L."/>
            <person name="Hulse-Kemp A."/>
            <person name="Ding M."/>
            <person name="Ye W."/>
            <person name="Kirkbride R."/>
            <person name="Jenkins J."/>
            <person name="Plott C."/>
            <person name="Lovell J."/>
            <person name="Lin Y.-M."/>
            <person name="Vaughn R."/>
            <person name="Liu B."/>
            <person name="Li W."/>
            <person name="Simpson S."/>
            <person name="Scheffler B."/>
            <person name="Saski C."/>
            <person name="Grover C."/>
            <person name="Hu G."/>
            <person name="Conover J."/>
            <person name="Carlson J."/>
            <person name="Shu S."/>
            <person name="Boston L."/>
            <person name="Williams M."/>
            <person name="Peterson D."/>
            <person name="Mcgee K."/>
            <person name="Jones D."/>
            <person name="Wendel J."/>
            <person name="Stelly D."/>
            <person name="Grimwood J."/>
            <person name="Schmutz J."/>
        </authorList>
    </citation>
    <scope>NUCLEOTIDE SEQUENCE [LARGE SCALE GENOMIC DNA]</scope>
    <source>
        <strain evidence="2">1808015.09</strain>
    </source>
</reference>
<accession>A0A5D2C1J6</accession>
<dbReference type="InterPro" id="IPR036691">
    <property type="entry name" value="Endo/exonu/phosph_ase_sf"/>
</dbReference>
<dbReference type="SUPFAM" id="SSF56219">
    <property type="entry name" value="DNase I-like"/>
    <property type="match status" value="1"/>
</dbReference>
<dbReference type="AlphaFoldDB" id="A0A5D2C1J6"/>
<feature type="domain" description="Endonuclease/exonuclease/phosphatase" evidence="1">
    <location>
        <begin position="95"/>
        <end position="200"/>
    </location>
</feature>
<dbReference type="Proteomes" id="UP000323506">
    <property type="component" value="Chromosome D07"/>
</dbReference>
<dbReference type="InterPro" id="IPR005135">
    <property type="entry name" value="Endo/exonuclease/phosphatase"/>
</dbReference>
<name>A0A5D2C1J6_GOSDA</name>
<evidence type="ECO:0000313" key="3">
    <source>
        <dbReference type="Proteomes" id="UP000323506"/>
    </source>
</evidence>
<sequence length="240" mass="28218">NYQGCGHPRFRNFWNKYRKEFHSSLVALFKTRISGSKVDSTITKLRFNNSFRVEATGFARGIWVLWDDKTEVDVLRVHPQFVHVRIWDTQGQMPFLCTAVYGKPQKSMREYLWEELEIVAINVVEPWLMAGDFNAILWYNERQGGVESRNVGCSRFNSFVFRLSLNYLGFQGPMFTWNRDNLFHRLDRSLCNDRWQTIVPNTFVQHLHRLKLDHRPFLETVNPTSGRRGGRGPLDFLLAG</sequence>